<feature type="transmembrane region" description="Helical" evidence="15">
    <location>
        <begin position="134"/>
        <end position="154"/>
    </location>
</feature>
<feature type="topological domain" description="Cytoplasmic" evidence="14">
    <location>
        <begin position="156"/>
        <end position="168"/>
    </location>
</feature>
<reference evidence="16 17" key="1">
    <citation type="submission" date="2018-05" db="EMBL/GenBank/DDBJ databases">
        <title>Genomic Encyclopedia of Type Strains, Phase IV (KMG-IV): sequencing the most valuable type-strain genomes for metagenomic binning, comparative biology and taxonomic classification.</title>
        <authorList>
            <person name="Goeker M."/>
        </authorList>
    </citation>
    <scope>NUCLEOTIDE SEQUENCE [LARGE SCALE GENOMIC DNA]</scope>
    <source>
        <strain evidence="16 17">DSM 19792</strain>
    </source>
</reference>
<dbReference type="InterPro" id="IPR050183">
    <property type="entry name" value="DsbB"/>
</dbReference>
<keyword evidence="12 14" id="KW-0143">Chaperone</keyword>
<feature type="topological domain" description="Cytoplasmic" evidence="14">
    <location>
        <begin position="1"/>
        <end position="7"/>
    </location>
</feature>
<comment type="similarity">
    <text evidence="2 14">Belongs to the DsbB family.</text>
</comment>
<evidence type="ECO:0000256" key="12">
    <source>
        <dbReference type="ARBA" id="ARBA00023186"/>
    </source>
</evidence>
<dbReference type="PANTHER" id="PTHR36570:SF3">
    <property type="entry name" value="DISULFIDE BOND FORMATION PROTEIN B"/>
    <property type="match status" value="1"/>
</dbReference>
<evidence type="ECO:0000256" key="13">
    <source>
        <dbReference type="ARBA" id="ARBA00023284"/>
    </source>
</evidence>
<keyword evidence="17" id="KW-1185">Reference proteome</keyword>
<name>A0A318INR3_9BURK</name>
<feature type="disulfide bond" description="Redox-active" evidence="14">
    <location>
        <begin position="34"/>
        <end position="37"/>
    </location>
</feature>
<evidence type="ECO:0000256" key="3">
    <source>
        <dbReference type="ARBA" id="ARBA00022448"/>
    </source>
</evidence>
<evidence type="ECO:0000256" key="10">
    <source>
        <dbReference type="ARBA" id="ARBA00023136"/>
    </source>
</evidence>
<keyword evidence="11 14" id="KW-1015">Disulfide bond</keyword>
<feature type="topological domain" description="Periplasmic" evidence="14">
    <location>
        <begin position="25"/>
        <end position="42"/>
    </location>
</feature>
<dbReference type="GO" id="GO:0005886">
    <property type="term" value="C:plasma membrane"/>
    <property type="evidence" value="ECO:0007669"/>
    <property type="project" value="UniProtKB-SubCell"/>
</dbReference>
<evidence type="ECO:0000313" key="17">
    <source>
        <dbReference type="Proteomes" id="UP000247792"/>
    </source>
</evidence>
<evidence type="ECO:0000256" key="11">
    <source>
        <dbReference type="ARBA" id="ARBA00023157"/>
    </source>
</evidence>
<keyword evidence="13 14" id="KW-0676">Redox-active center</keyword>
<evidence type="ECO:0000256" key="7">
    <source>
        <dbReference type="ARBA" id="ARBA00022982"/>
    </source>
</evidence>
<keyword evidence="10 14" id="KW-0472">Membrane</keyword>
<evidence type="ECO:0000256" key="2">
    <source>
        <dbReference type="ARBA" id="ARBA00008823"/>
    </source>
</evidence>
<feature type="transmembrane region" description="Helical" evidence="15">
    <location>
        <begin position="7"/>
        <end position="27"/>
    </location>
</feature>
<dbReference type="GO" id="GO:0006457">
    <property type="term" value="P:protein folding"/>
    <property type="evidence" value="ECO:0007669"/>
    <property type="project" value="InterPro"/>
</dbReference>
<dbReference type="PANTHER" id="PTHR36570">
    <property type="entry name" value="DISULFIDE BOND FORMATION PROTEIN B"/>
    <property type="match status" value="1"/>
</dbReference>
<comment type="subcellular location">
    <subcellularLocation>
        <location evidence="1">Cell inner membrane</location>
        <topology evidence="1">Multi-pass membrane protein</topology>
    </subcellularLocation>
    <subcellularLocation>
        <location evidence="14">Cell membrane</location>
        <topology evidence="14">Multi-pass membrane protein</topology>
    </subcellularLocation>
</comment>
<dbReference type="Pfam" id="PF02600">
    <property type="entry name" value="DsbB"/>
    <property type="match status" value="1"/>
</dbReference>
<evidence type="ECO:0000256" key="9">
    <source>
        <dbReference type="ARBA" id="ARBA00023002"/>
    </source>
</evidence>
<dbReference type="RefSeq" id="WP_110258148.1">
    <property type="nucleotide sequence ID" value="NZ_QJKB01000019.1"/>
</dbReference>
<proteinExistence type="inferred from homology"/>
<dbReference type="EMBL" id="QJKB01000019">
    <property type="protein sequence ID" value="PXX36804.1"/>
    <property type="molecule type" value="Genomic_DNA"/>
</dbReference>
<comment type="caution">
    <text evidence="16">The sequence shown here is derived from an EMBL/GenBank/DDBJ whole genome shotgun (WGS) entry which is preliminary data.</text>
</comment>
<dbReference type="OrthoDB" id="3711263at2"/>
<dbReference type="SUPFAM" id="SSF158442">
    <property type="entry name" value="DsbB-like"/>
    <property type="match status" value="1"/>
</dbReference>
<dbReference type="AlphaFoldDB" id="A0A318INR3"/>
<dbReference type="GO" id="GO:0015035">
    <property type="term" value="F:protein-disulfide reductase activity"/>
    <property type="evidence" value="ECO:0007669"/>
    <property type="project" value="UniProtKB-UniRule"/>
</dbReference>
<dbReference type="InterPro" id="IPR022920">
    <property type="entry name" value="Disulphide_bond_form_DsbB"/>
</dbReference>
<keyword evidence="5" id="KW-0997">Cell inner membrane</keyword>
<keyword evidence="7 14" id="KW-0249">Electron transport</keyword>
<comment type="function">
    <text evidence="14">Required for disulfide bond formation in some periplasmic proteins. Acts by oxidizing the DsbA protein.</text>
</comment>
<organism evidence="16 17">
    <name type="scientific">Undibacterium pigrum</name>
    <dbReference type="NCBI Taxonomy" id="401470"/>
    <lineage>
        <taxon>Bacteria</taxon>
        <taxon>Pseudomonadati</taxon>
        <taxon>Pseudomonadota</taxon>
        <taxon>Betaproteobacteria</taxon>
        <taxon>Burkholderiales</taxon>
        <taxon>Oxalobacteraceae</taxon>
        <taxon>Undibacterium</taxon>
    </lineage>
</organism>
<evidence type="ECO:0000256" key="8">
    <source>
        <dbReference type="ARBA" id="ARBA00022989"/>
    </source>
</evidence>
<gene>
    <name evidence="14" type="primary">dsbB</name>
    <name evidence="16" type="ORF">DFR42_11910</name>
</gene>
<evidence type="ECO:0000313" key="16">
    <source>
        <dbReference type="EMBL" id="PXX36804.1"/>
    </source>
</evidence>
<dbReference type="NCBIfam" id="NF002552">
    <property type="entry name" value="PRK02110.1"/>
    <property type="match status" value="1"/>
</dbReference>
<dbReference type="InterPro" id="IPR023380">
    <property type="entry name" value="DsbB-like_sf"/>
</dbReference>
<protein>
    <recommendedName>
        <fullName evidence="14">Disulfide bond formation protein B</fullName>
    </recommendedName>
    <alternativeName>
        <fullName evidence="14">Disulfide oxidoreductase</fullName>
    </alternativeName>
</protein>
<evidence type="ECO:0000256" key="4">
    <source>
        <dbReference type="ARBA" id="ARBA00022475"/>
    </source>
</evidence>
<evidence type="ECO:0000256" key="15">
    <source>
        <dbReference type="SAM" id="Phobius"/>
    </source>
</evidence>
<comment type="caution">
    <text evidence="14">Lacks conserved residue(s) required for the propagation of feature annotation.</text>
</comment>
<feature type="transmembrane region" description="Helical" evidence="15">
    <location>
        <begin position="68"/>
        <end position="87"/>
    </location>
</feature>
<keyword evidence="6 14" id="KW-0812">Transmembrane</keyword>
<dbReference type="Proteomes" id="UP000247792">
    <property type="component" value="Unassembled WGS sequence"/>
</dbReference>
<feature type="transmembrane region" description="Helical" evidence="15">
    <location>
        <begin position="39"/>
        <end position="61"/>
    </location>
</feature>
<dbReference type="HAMAP" id="MF_00286">
    <property type="entry name" value="DsbB"/>
    <property type="match status" value="1"/>
</dbReference>
<feature type="topological domain" description="Periplasmic" evidence="14">
    <location>
        <begin position="82"/>
        <end position="136"/>
    </location>
</feature>
<evidence type="ECO:0000256" key="1">
    <source>
        <dbReference type="ARBA" id="ARBA00004429"/>
    </source>
</evidence>
<accession>A0A318INR3</accession>
<keyword evidence="9 14" id="KW-0560">Oxidoreductase</keyword>
<keyword evidence="8 14" id="KW-1133">Transmembrane helix</keyword>
<evidence type="ECO:0000256" key="14">
    <source>
        <dbReference type="HAMAP-Rule" id="MF_00286"/>
    </source>
</evidence>
<evidence type="ECO:0000256" key="6">
    <source>
        <dbReference type="ARBA" id="ARBA00022692"/>
    </source>
</evidence>
<keyword evidence="3 14" id="KW-0813">Transport</keyword>
<keyword evidence="4 14" id="KW-1003">Cell membrane</keyword>
<sequence length="168" mass="18277">MNLSKKILLSVAVTCVGLLAAAMYLQLVEKMLPCPYCVFQRYAFVLIAVFCLIAVATEGIVHRITTGLALLSALIGAGVAGKHIWILEHPALSCGIDPLETGLNSIFLAQWWPAMFKADGLCETPYPPTLGLSLPAWAGIFFILFSLTLLIVLIRNQKTKRGMFGPSR</sequence>
<dbReference type="InterPro" id="IPR003752">
    <property type="entry name" value="DiS_bond_form_DsbB/BdbC"/>
</dbReference>
<dbReference type="GO" id="GO:0009055">
    <property type="term" value="F:electron transfer activity"/>
    <property type="evidence" value="ECO:0007669"/>
    <property type="project" value="UniProtKB-UniRule"/>
</dbReference>
<dbReference type="Gene3D" id="1.20.1550.10">
    <property type="entry name" value="DsbB-like"/>
    <property type="match status" value="1"/>
</dbReference>
<evidence type="ECO:0000256" key="5">
    <source>
        <dbReference type="ARBA" id="ARBA00022519"/>
    </source>
</evidence>